<evidence type="ECO:0000256" key="1">
    <source>
        <dbReference type="SAM" id="Coils"/>
    </source>
</evidence>
<evidence type="ECO:0000313" key="2">
    <source>
        <dbReference type="EMBL" id="SBV96038.1"/>
    </source>
</evidence>
<reference evidence="2" key="1">
    <citation type="submission" date="2016-04" db="EMBL/GenBank/DDBJ databases">
        <authorList>
            <person name="Evans L.H."/>
            <person name="Alamgir A."/>
            <person name="Owens N."/>
            <person name="Weber N.D."/>
            <person name="Virtaneva K."/>
            <person name="Barbian K."/>
            <person name="Babar A."/>
            <person name="Rosenke K."/>
        </authorList>
    </citation>
    <scope>NUCLEOTIDE SEQUENCE</scope>
    <source>
        <strain evidence="2">92-2</strain>
    </source>
</reference>
<accession>A0A212J9B6</accession>
<dbReference type="AlphaFoldDB" id="A0A212J9B6"/>
<dbReference type="EMBL" id="FLUP01000001">
    <property type="protein sequence ID" value="SBV96038.1"/>
    <property type="molecule type" value="Genomic_DNA"/>
</dbReference>
<keyword evidence="1" id="KW-0175">Coiled coil</keyword>
<name>A0A212J9B6_9BACT</name>
<organism evidence="2">
    <name type="scientific">uncultured Desulfovibrio sp</name>
    <dbReference type="NCBI Taxonomy" id="167968"/>
    <lineage>
        <taxon>Bacteria</taxon>
        <taxon>Pseudomonadati</taxon>
        <taxon>Thermodesulfobacteriota</taxon>
        <taxon>Desulfovibrionia</taxon>
        <taxon>Desulfovibrionales</taxon>
        <taxon>Desulfovibrionaceae</taxon>
        <taxon>Desulfovibrio</taxon>
        <taxon>environmental samples</taxon>
    </lineage>
</organism>
<proteinExistence type="predicted"/>
<dbReference type="InterPro" id="IPR020269">
    <property type="entry name" value="Phage_Mu_Releasin"/>
</dbReference>
<evidence type="ECO:0008006" key="3">
    <source>
        <dbReference type="Google" id="ProtNLM"/>
    </source>
</evidence>
<feature type="coiled-coil region" evidence="1">
    <location>
        <begin position="72"/>
        <end position="113"/>
    </location>
</feature>
<gene>
    <name evidence="2" type="ORF">KM92DES2_10739</name>
</gene>
<protein>
    <recommendedName>
        <fullName evidence="3">DUF2730 family protein</fullName>
    </recommendedName>
</protein>
<dbReference type="RefSeq" id="WP_192113651.1">
    <property type="nucleotide sequence ID" value="NZ_CABUEN010000005.1"/>
</dbReference>
<sequence length="137" mass="15301">MMDIFSSTGASLLVLLVQGLFAWALWSLRRAFVRQEDYLLHVQRDTRREVATTRRLSAIEENLRLAPDTADLAGLHNELAALRGEIQALNVRISGLDRLLERLEHSFERQEDRLRLVPQGGAAFACRTGADTAGGCN</sequence>
<dbReference type="Pfam" id="PF10805">
    <property type="entry name" value="DUF2730"/>
    <property type="match status" value="1"/>
</dbReference>